<evidence type="ECO:0000313" key="2">
    <source>
        <dbReference type="Proteomes" id="UP000000657"/>
    </source>
</evidence>
<keyword evidence="2" id="KW-1185">Reference proteome</keyword>
<dbReference type="KEGG" id="fal:FRAAL1400"/>
<dbReference type="EMBL" id="CT573213">
    <property type="protein sequence ID" value="CAJ60059.1"/>
    <property type="molecule type" value="Genomic_DNA"/>
</dbReference>
<protein>
    <recommendedName>
        <fullName evidence="3">HIT domain-containing protein</fullName>
    </recommendedName>
</protein>
<organism evidence="1 2">
    <name type="scientific">Frankia alni (strain DSM 45986 / CECT 9034 / ACN14a)</name>
    <dbReference type="NCBI Taxonomy" id="326424"/>
    <lineage>
        <taxon>Bacteria</taxon>
        <taxon>Bacillati</taxon>
        <taxon>Actinomycetota</taxon>
        <taxon>Actinomycetes</taxon>
        <taxon>Frankiales</taxon>
        <taxon>Frankiaceae</taxon>
        <taxon>Frankia</taxon>
    </lineage>
</organism>
<dbReference type="HOGENOM" id="CLU_116668_0_0_11"/>
<evidence type="ECO:0008006" key="3">
    <source>
        <dbReference type="Google" id="ProtNLM"/>
    </source>
</evidence>
<dbReference type="eggNOG" id="COG0537">
    <property type="taxonomic scope" value="Bacteria"/>
</dbReference>
<evidence type="ECO:0000313" key="1">
    <source>
        <dbReference type="EMBL" id="CAJ60059.1"/>
    </source>
</evidence>
<dbReference type="SUPFAM" id="SSF54197">
    <property type="entry name" value="HIT-like"/>
    <property type="match status" value="1"/>
</dbReference>
<accession>Q0RQW4</accession>
<dbReference type="STRING" id="326424.FRAAL1400"/>
<proteinExistence type="predicted"/>
<dbReference type="Proteomes" id="UP000000657">
    <property type="component" value="Chromosome"/>
</dbReference>
<name>Q0RQW4_FRAAA</name>
<sequence>MAPAEGEEGCYSCAGNAALAGLPPRERVVVGTGWRAAHAIRTALPGWLVLVSRRHLTSPAELTEAEAAELGVLTWRLSRALVEVTGCVKTYVAAFSEAAGFEHLHVHVVPRAGDLPAAAQGPDVFTFLRRPEAEWVPPGVMDDLAARLAAALDNER</sequence>
<dbReference type="Gene3D" id="3.30.428.10">
    <property type="entry name" value="HIT-like"/>
    <property type="match status" value="1"/>
</dbReference>
<gene>
    <name evidence="1" type="ordered locus">FRAAL1400</name>
</gene>
<reference evidence="1 2" key="1">
    <citation type="journal article" date="2007" name="Genome Res.">
        <title>Genome characteristics of facultatively symbiotic Frankia sp. strains reflect host range and host plant biogeography.</title>
        <authorList>
            <person name="Normand P."/>
            <person name="Lapierre P."/>
            <person name="Tisa L.S."/>
            <person name="Gogarten J.P."/>
            <person name="Alloisio N."/>
            <person name="Bagnarol E."/>
            <person name="Bassi C.A."/>
            <person name="Berry A.M."/>
            <person name="Bickhart D.M."/>
            <person name="Choisne N."/>
            <person name="Couloux A."/>
            <person name="Cournoyer B."/>
            <person name="Cruveiller S."/>
            <person name="Daubin V."/>
            <person name="Demange N."/>
            <person name="Francino M.P."/>
            <person name="Goltsman E."/>
            <person name="Huang Y."/>
            <person name="Kopp O.R."/>
            <person name="Labarre L."/>
            <person name="Lapidus A."/>
            <person name="Lavire C."/>
            <person name="Marechal J."/>
            <person name="Martinez M."/>
            <person name="Mastronunzio J.E."/>
            <person name="Mullin B.C."/>
            <person name="Niemann J."/>
            <person name="Pujic P."/>
            <person name="Rawnsley T."/>
            <person name="Rouy Z."/>
            <person name="Schenowitz C."/>
            <person name="Sellstedt A."/>
            <person name="Tavares F."/>
            <person name="Tomkins J.P."/>
            <person name="Vallenet D."/>
            <person name="Valverde C."/>
            <person name="Wall L.G."/>
            <person name="Wang Y."/>
            <person name="Medigue C."/>
            <person name="Benson D.R."/>
        </authorList>
    </citation>
    <scope>NUCLEOTIDE SEQUENCE [LARGE SCALE GENOMIC DNA]</scope>
    <source>
        <strain evidence="2">DSM 45986 / CECT 9034 / ACN14a</strain>
    </source>
</reference>
<dbReference type="InterPro" id="IPR036265">
    <property type="entry name" value="HIT-like_sf"/>
</dbReference>
<dbReference type="AlphaFoldDB" id="Q0RQW4"/>